<evidence type="ECO:0000313" key="3">
    <source>
        <dbReference type="EMBL" id="MBI5248588.1"/>
    </source>
</evidence>
<sequence length="661" mass="72933">MNSDWRKNPSLGVPFPSLTGKGNQSMGLTDKGVAINDIPMMAAGFKTDQKNQAGLGQPTDIRAHEHTSTRILVESIIKEPNFLPAWFLRVGSGQAQSICKIETSGTNYEGRFGSWCGTGFLVAKDILLTNHHVLNSREVASGALCIFGYEQDVDGSQTPTKAFRLVPDRLFLTSPVEELDFTFVAIDGEPGNEFGFIHLDRAYFKIFDGECANIIQHPNGEYKSVVLQENRVVSQDEVHLNYLSDTQGGSSGSCVFNNLWKAAALHHASRPATDEEAKGQDGIAYVNRGVKLSAIAARLENLAHDNGPQAETAGRLLSLFGGIDSAMGFFGGLGRVKERESGGLETVVQSYYGEDTDIDVGFWNVEWFNRHPEKADDIARAIADMNLDIWAFEESSLESTEKLVGVLASKYGLLFDYAASEEAPKDKQITTVIWNKKSVDGEPQKWPEVFEPWFKVRSQDFDKLGLEAVEGKVFDRYPGLFYFKSKPYKDHNSIDFYLVPLHLKAMEEGSKRRIMAARILGAAVAKMINEFGNDTDWILGGDFNAELATKDFQALMGQAMTAISAADEAEGAFSYLKRPKSLIDHIFLSANLAKTYDSADFFIVAKEKTIPDYLKKFSDHRPVLARLSLATLTTKPESSIQNIPQDLASVLSVLPSLQTGV</sequence>
<dbReference type="AlphaFoldDB" id="A0A9D6UYE1"/>
<dbReference type="Proteomes" id="UP000807825">
    <property type="component" value="Unassembled WGS sequence"/>
</dbReference>
<evidence type="ECO:0000256" key="1">
    <source>
        <dbReference type="SAM" id="MobiDB-lite"/>
    </source>
</evidence>
<dbReference type="Gene3D" id="3.60.10.10">
    <property type="entry name" value="Endonuclease/exonuclease/phosphatase"/>
    <property type="match status" value="1"/>
</dbReference>
<accession>A0A9D6UYE1</accession>
<feature type="region of interest" description="Disordered" evidence="1">
    <location>
        <begin position="1"/>
        <end position="26"/>
    </location>
</feature>
<dbReference type="InterPro" id="IPR009003">
    <property type="entry name" value="Peptidase_S1_PA"/>
</dbReference>
<reference evidence="3" key="1">
    <citation type="submission" date="2020-07" db="EMBL/GenBank/DDBJ databases">
        <title>Huge and variable diversity of episymbiotic CPR bacteria and DPANN archaea in groundwater ecosystems.</title>
        <authorList>
            <person name="He C.Y."/>
            <person name="Keren R."/>
            <person name="Whittaker M."/>
            <person name="Farag I.F."/>
            <person name="Doudna J."/>
            <person name="Cate J.H.D."/>
            <person name="Banfield J.F."/>
        </authorList>
    </citation>
    <scope>NUCLEOTIDE SEQUENCE</scope>
    <source>
        <strain evidence="3">NC_groundwater_1664_Pr3_B-0.1um_52_9</strain>
    </source>
</reference>
<name>A0A9D6UYE1_9BACT</name>
<organism evidence="3 4">
    <name type="scientific">Desulfomonile tiedjei</name>
    <dbReference type="NCBI Taxonomy" id="2358"/>
    <lineage>
        <taxon>Bacteria</taxon>
        <taxon>Pseudomonadati</taxon>
        <taxon>Thermodesulfobacteriota</taxon>
        <taxon>Desulfomonilia</taxon>
        <taxon>Desulfomonilales</taxon>
        <taxon>Desulfomonilaceae</taxon>
        <taxon>Desulfomonile</taxon>
    </lineage>
</organism>
<dbReference type="InterPro" id="IPR036691">
    <property type="entry name" value="Endo/exonu/phosph_ase_sf"/>
</dbReference>
<dbReference type="SUPFAM" id="SSF50494">
    <property type="entry name" value="Trypsin-like serine proteases"/>
    <property type="match status" value="1"/>
</dbReference>
<proteinExistence type="predicted"/>
<dbReference type="PANTHER" id="PTHR14389">
    <property type="entry name" value="SI:CH1073-475A24.1"/>
    <property type="match status" value="1"/>
</dbReference>
<dbReference type="EMBL" id="JACRDE010000113">
    <property type="protein sequence ID" value="MBI5248588.1"/>
    <property type="molecule type" value="Genomic_DNA"/>
</dbReference>
<evidence type="ECO:0000259" key="2">
    <source>
        <dbReference type="Pfam" id="PF03372"/>
    </source>
</evidence>
<dbReference type="Pfam" id="PF13365">
    <property type="entry name" value="Trypsin_2"/>
    <property type="match status" value="1"/>
</dbReference>
<dbReference type="SUPFAM" id="SSF56219">
    <property type="entry name" value="DNase I-like"/>
    <property type="match status" value="1"/>
</dbReference>
<dbReference type="PANTHER" id="PTHR14389:SF3">
    <property type="entry name" value="PROTEIN FAM111A-LIKE"/>
    <property type="match status" value="1"/>
</dbReference>
<dbReference type="Gene3D" id="2.40.10.10">
    <property type="entry name" value="Trypsin-like serine proteases"/>
    <property type="match status" value="2"/>
</dbReference>
<evidence type="ECO:0000313" key="4">
    <source>
        <dbReference type="Proteomes" id="UP000807825"/>
    </source>
</evidence>
<dbReference type="GO" id="GO:0003824">
    <property type="term" value="F:catalytic activity"/>
    <property type="evidence" value="ECO:0007669"/>
    <property type="project" value="InterPro"/>
</dbReference>
<protein>
    <submittedName>
        <fullName evidence="3">Trypsin-like peptidase domain-containing protein</fullName>
    </submittedName>
</protein>
<gene>
    <name evidence="3" type="ORF">HY912_03765</name>
</gene>
<feature type="domain" description="Endonuclease/exonuclease/phosphatase" evidence="2">
    <location>
        <begin position="363"/>
        <end position="620"/>
    </location>
</feature>
<dbReference type="Pfam" id="PF03372">
    <property type="entry name" value="Exo_endo_phos"/>
    <property type="match status" value="1"/>
</dbReference>
<comment type="caution">
    <text evidence="3">The sequence shown here is derived from an EMBL/GenBank/DDBJ whole genome shotgun (WGS) entry which is preliminary data.</text>
</comment>
<dbReference type="InterPro" id="IPR005135">
    <property type="entry name" value="Endo/exonuclease/phosphatase"/>
</dbReference>
<dbReference type="InterPro" id="IPR043504">
    <property type="entry name" value="Peptidase_S1_PA_chymotrypsin"/>
</dbReference>